<dbReference type="OrthoDB" id="9773856at2"/>
<evidence type="ECO:0000259" key="9">
    <source>
        <dbReference type="Pfam" id="PF00149"/>
    </source>
</evidence>
<keyword evidence="8" id="KW-0255">Endonuclease</keyword>
<keyword evidence="8" id="KW-0235">DNA replication</keyword>
<comment type="function">
    <text evidence="8">SbcCD cleaves DNA hairpin structures. These structures can inhibit DNA replication and are intermediates in certain DNA recombination reactions. The complex acts as a 3'-&gt;5' double strand exonuclease that can open hairpins. It also has a 5' single-strand endonuclease activity.</text>
</comment>
<keyword evidence="4 8" id="KW-0540">Nuclease</keyword>
<evidence type="ECO:0000256" key="1">
    <source>
        <dbReference type="ARBA" id="ARBA00010555"/>
    </source>
</evidence>
<keyword evidence="12" id="KW-1185">Reference proteome</keyword>
<dbReference type="Gene3D" id="3.60.21.10">
    <property type="match status" value="1"/>
</dbReference>
<dbReference type="GO" id="GO:0008408">
    <property type="term" value="F:3'-5' exonuclease activity"/>
    <property type="evidence" value="ECO:0007669"/>
    <property type="project" value="InterPro"/>
</dbReference>
<dbReference type="InterPro" id="IPR026843">
    <property type="entry name" value="SbcD_C"/>
</dbReference>
<dbReference type="Pfam" id="PF00149">
    <property type="entry name" value="Metallophos"/>
    <property type="match status" value="1"/>
</dbReference>
<dbReference type="InterPro" id="IPR004843">
    <property type="entry name" value="Calcineurin-like_PHP"/>
</dbReference>
<dbReference type="PANTHER" id="PTHR30337:SF0">
    <property type="entry name" value="NUCLEASE SBCCD SUBUNIT D"/>
    <property type="match status" value="1"/>
</dbReference>
<feature type="domain" description="Nuclease SbcCD subunit D C-terminal" evidence="10">
    <location>
        <begin position="275"/>
        <end position="364"/>
    </location>
</feature>
<dbReference type="AlphaFoldDB" id="A0A428N645"/>
<keyword evidence="5 8" id="KW-0378">Hydrolase</keyword>
<reference evidence="11 12" key="1">
    <citation type="submission" date="2018-10" db="EMBL/GenBank/DDBJ databases">
        <title>Draft genome sequence of Bacillus salarius IM0101, isolated from a hypersaline soil in Inner Mongolia, China.</title>
        <authorList>
            <person name="Yamprayoonswat W."/>
            <person name="Boonvisut S."/>
            <person name="Jumpathong W."/>
            <person name="Sittihan S."/>
            <person name="Ruangsuj P."/>
            <person name="Wanthongcharoen S."/>
            <person name="Thongpramul N."/>
            <person name="Pimmason S."/>
            <person name="Yu B."/>
            <person name="Yasawong M."/>
        </authorList>
    </citation>
    <scope>NUCLEOTIDE SEQUENCE [LARGE SCALE GENOMIC DNA]</scope>
    <source>
        <strain evidence="11 12">IM0101</strain>
    </source>
</reference>
<evidence type="ECO:0000256" key="4">
    <source>
        <dbReference type="ARBA" id="ARBA00022722"/>
    </source>
</evidence>
<dbReference type="RefSeq" id="WP_125555414.1">
    <property type="nucleotide sequence ID" value="NZ_RBVX01000006.1"/>
</dbReference>
<comment type="caution">
    <text evidence="11">The sequence shown here is derived from an EMBL/GenBank/DDBJ whole genome shotgun (WGS) entry which is preliminary data.</text>
</comment>
<dbReference type="NCBIfam" id="TIGR00619">
    <property type="entry name" value="sbcd"/>
    <property type="match status" value="1"/>
</dbReference>
<dbReference type="GO" id="GO:0006260">
    <property type="term" value="P:DNA replication"/>
    <property type="evidence" value="ECO:0007669"/>
    <property type="project" value="UniProtKB-KW"/>
</dbReference>
<dbReference type="Pfam" id="PF12320">
    <property type="entry name" value="SbcD_C"/>
    <property type="match status" value="1"/>
</dbReference>
<evidence type="ECO:0000313" key="11">
    <source>
        <dbReference type="EMBL" id="RSL33732.1"/>
    </source>
</evidence>
<proteinExistence type="inferred from homology"/>
<evidence type="ECO:0000259" key="10">
    <source>
        <dbReference type="Pfam" id="PF12320"/>
    </source>
</evidence>
<dbReference type="InterPro" id="IPR050535">
    <property type="entry name" value="DNA_Repair-Maintenance_Comp"/>
</dbReference>
<dbReference type="SUPFAM" id="SSF56300">
    <property type="entry name" value="Metallo-dependent phosphatases"/>
    <property type="match status" value="1"/>
</dbReference>
<name>A0A428N645_9BACI</name>
<gene>
    <name evidence="8" type="primary">sbcD</name>
    <name evidence="11" type="ORF">D7Z54_08525</name>
</gene>
<sequence>MRILHTADWHIGRTLEGRSRFAEHVAFFEELETIIKDEKIDVLLMAGDVFDSVNPPAFAEELFYESVAKISRQYNLPIAIIAGNHDHPERLAAARKIAQTQGIYIVGYPGVEPLQIPVNGDVLQLAALPYPSESRMRSVFTESSEEKQLRDAYNEKIKSIFQRLTHSFKKNHVRMAMSHMFVAGGSASDSERPIEVGGAYTITADAVPENIQYTALGHLHRPQNIRHTKTITRYAGSPLAFSFSESGVTKSVTVVDVKPEDETPSIKEIPLSSGKPLVRWEATHGMSQVKQWLDEKKDTNAWIELSLHMNETPSMEEIQFIRKSHPGIIHIYPIFPEMKERPATTQKNNLPIDELFQKFYEKQTGGAKPDDDLIRLFMEMIEEEGESN</sequence>
<dbReference type="PANTHER" id="PTHR30337">
    <property type="entry name" value="COMPONENT OF ATP-DEPENDENT DSDNA EXONUCLEASE"/>
    <property type="match status" value="1"/>
</dbReference>
<evidence type="ECO:0000256" key="5">
    <source>
        <dbReference type="ARBA" id="ARBA00022801"/>
    </source>
</evidence>
<protein>
    <recommendedName>
        <fullName evidence="3 8">Nuclease SbcCD subunit D</fullName>
    </recommendedName>
</protein>
<evidence type="ECO:0000313" key="12">
    <source>
        <dbReference type="Proteomes" id="UP000275076"/>
    </source>
</evidence>
<dbReference type="InterPro" id="IPR041796">
    <property type="entry name" value="Mre11_N"/>
</dbReference>
<keyword evidence="7 8" id="KW-0233">DNA recombination</keyword>
<dbReference type="EMBL" id="RBVX01000006">
    <property type="protein sequence ID" value="RSL33732.1"/>
    <property type="molecule type" value="Genomic_DNA"/>
</dbReference>
<evidence type="ECO:0000256" key="8">
    <source>
        <dbReference type="RuleBase" id="RU363069"/>
    </source>
</evidence>
<comment type="similarity">
    <text evidence="1 8">Belongs to the SbcD family.</text>
</comment>
<organism evidence="11 12">
    <name type="scientific">Salibacterium salarium</name>
    <dbReference type="NCBI Taxonomy" id="284579"/>
    <lineage>
        <taxon>Bacteria</taxon>
        <taxon>Bacillati</taxon>
        <taxon>Bacillota</taxon>
        <taxon>Bacilli</taxon>
        <taxon>Bacillales</taxon>
        <taxon>Bacillaceae</taxon>
    </lineage>
</organism>
<dbReference type="GO" id="GO:0004519">
    <property type="term" value="F:endonuclease activity"/>
    <property type="evidence" value="ECO:0007669"/>
    <property type="project" value="UniProtKB-KW"/>
</dbReference>
<dbReference type="InterPro" id="IPR029052">
    <property type="entry name" value="Metallo-depent_PP-like"/>
</dbReference>
<dbReference type="CDD" id="cd00840">
    <property type="entry name" value="MPP_Mre11_N"/>
    <property type="match status" value="1"/>
</dbReference>
<comment type="subunit">
    <text evidence="2 8">Heterodimer of SbcC and SbcD.</text>
</comment>
<dbReference type="Proteomes" id="UP000275076">
    <property type="component" value="Unassembled WGS sequence"/>
</dbReference>
<feature type="domain" description="Calcineurin-like phosphoesterase" evidence="9">
    <location>
        <begin position="1"/>
        <end position="222"/>
    </location>
</feature>
<evidence type="ECO:0000256" key="6">
    <source>
        <dbReference type="ARBA" id="ARBA00022839"/>
    </source>
</evidence>
<evidence type="ECO:0000256" key="7">
    <source>
        <dbReference type="ARBA" id="ARBA00023172"/>
    </source>
</evidence>
<keyword evidence="6 8" id="KW-0269">Exonuclease</keyword>
<evidence type="ECO:0000256" key="2">
    <source>
        <dbReference type="ARBA" id="ARBA00011322"/>
    </source>
</evidence>
<dbReference type="InterPro" id="IPR004593">
    <property type="entry name" value="SbcD"/>
</dbReference>
<accession>A0A428N645</accession>
<dbReference type="GO" id="GO:0006310">
    <property type="term" value="P:DNA recombination"/>
    <property type="evidence" value="ECO:0007669"/>
    <property type="project" value="UniProtKB-KW"/>
</dbReference>
<evidence type="ECO:0000256" key="3">
    <source>
        <dbReference type="ARBA" id="ARBA00013365"/>
    </source>
</evidence>